<dbReference type="Proteomes" id="UP001055460">
    <property type="component" value="Chromosome"/>
</dbReference>
<evidence type="ECO:0000313" key="2">
    <source>
        <dbReference type="Proteomes" id="UP001055460"/>
    </source>
</evidence>
<dbReference type="InterPro" id="IPR029068">
    <property type="entry name" value="Glyas_Bleomycin-R_OHBP_Dase"/>
</dbReference>
<accession>A0A9Q8Y662</accession>
<dbReference type="RefSeq" id="WP_090294244.1">
    <property type="nucleotide sequence ID" value="NZ_CP098807.1"/>
</dbReference>
<dbReference type="AlphaFoldDB" id="A0A9Q8Y662"/>
<dbReference type="Gene3D" id="3.10.180.10">
    <property type="entry name" value="2,3-Dihydroxybiphenyl 1,2-Dioxygenase, domain 1"/>
    <property type="match status" value="1"/>
</dbReference>
<name>A0A9Q8Y662_ENSAD</name>
<proteinExistence type="predicted"/>
<dbReference type="SUPFAM" id="SSF54593">
    <property type="entry name" value="Glyoxalase/Bleomycin resistance protein/Dihydroxybiphenyl dioxygenase"/>
    <property type="match status" value="1"/>
</dbReference>
<reference evidence="1" key="1">
    <citation type="submission" date="2022-06" db="EMBL/GenBank/DDBJ databases">
        <title>Physiological and biochemical characterization and genomic elucidation of a strain of the genus Ensifer adhaerens M8 that combines arsenic oxidation and chromium reduction.</title>
        <authorList>
            <person name="Li X."/>
            <person name="Yu c."/>
        </authorList>
    </citation>
    <scope>NUCLEOTIDE SEQUENCE</scope>
    <source>
        <strain evidence="1">M8</strain>
    </source>
</reference>
<dbReference type="EMBL" id="CP098807">
    <property type="protein sequence ID" value="USJ21784.1"/>
    <property type="molecule type" value="Genomic_DNA"/>
</dbReference>
<dbReference type="OrthoDB" id="6892799at2"/>
<organism evidence="1 2">
    <name type="scientific">Ensifer adhaerens</name>
    <name type="common">Sinorhizobium morelense</name>
    <dbReference type="NCBI Taxonomy" id="106592"/>
    <lineage>
        <taxon>Bacteria</taxon>
        <taxon>Pseudomonadati</taxon>
        <taxon>Pseudomonadota</taxon>
        <taxon>Alphaproteobacteria</taxon>
        <taxon>Hyphomicrobiales</taxon>
        <taxon>Rhizobiaceae</taxon>
        <taxon>Sinorhizobium/Ensifer group</taxon>
        <taxon>Ensifer</taxon>
    </lineage>
</organism>
<protein>
    <submittedName>
        <fullName evidence="1">Glyoxalase/bleomycin resistance/dioxygenase family protein</fullName>
    </submittedName>
</protein>
<evidence type="ECO:0000313" key="1">
    <source>
        <dbReference type="EMBL" id="USJ21784.1"/>
    </source>
</evidence>
<gene>
    <name evidence="1" type="ORF">NE863_10660</name>
</gene>
<sequence>MADGVAAILVHVADTQAGLAWYQRAFPDAEHRFLAAFDFSYLRIGTIDLEIVQADEKVASGAAGSVVYWAVADVDRALAHFEALGAHLYRGPMAIQEGLWMCQVRDPWGNCIGLRGPRPGEGGIDNEAGL</sequence>